<dbReference type="RefSeq" id="WP_136903238.1">
    <property type="nucleotide sequence ID" value="NZ_SUME01000011.1"/>
</dbReference>
<keyword evidence="3 5" id="KW-0808">Transferase</keyword>
<dbReference type="GO" id="GO:0003723">
    <property type="term" value="F:RNA binding"/>
    <property type="evidence" value="ECO:0007669"/>
    <property type="project" value="InterPro"/>
</dbReference>
<dbReference type="InterPro" id="IPR029028">
    <property type="entry name" value="Alpha/beta_knot_MTases"/>
</dbReference>
<reference evidence="5 6" key="1">
    <citation type="submission" date="2019-04" db="EMBL/GenBank/DDBJ databases">
        <title>Sphingobacterium olei sp. nov., isolated from oil-contaminated soil.</title>
        <authorList>
            <person name="Liu B."/>
        </authorList>
    </citation>
    <scope>NUCLEOTIDE SEQUENCE [LARGE SCALE GENOMIC DNA]</scope>
    <source>
        <strain evidence="5 6">HAL-9</strain>
    </source>
</reference>
<proteinExistence type="inferred from homology"/>
<dbReference type="InterPro" id="IPR029026">
    <property type="entry name" value="tRNA_m1G_MTases_N"/>
</dbReference>
<dbReference type="SUPFAM" id="SSF55315">
    <property type="entry name" value="L30e-like"/>
    <property type="match status" value="1"/>
</dbReference>
<dbReference type="Pfam" id="PF22435">
    <property type="entry name" value="MRM3-like_sub_bind"/>
    <property type="match status" value="1"/>
</dbReference>
<dbReference type="AlphaFoldDB" id="A0A4U0NC03"/>
<dbReference type="Proteomes" id="UP000306808">
    <property type="component" value="Unassembled WGS sequence"/>
</dbReference>
<evidence type="ECO:0000259" key="4">
    <source>
        <dbReference type="SMART" id="SM00967"/>
    </source>
</evidence>
<keyword evidence="2 5" id="KW-0489">Methyltransferase</keyword>
<evidence type="ECO:0000313" key="6">
    <source>
        <dbReference type="Proteomes" id="UP000306808"/>
    </source>
</evidence>
<evidence type="ECO:0000256" key="2">
    <source>
        <dbReference type="ARBA" id="ARBA00022603"/>
    </source>
</evidence>
<dbReference type="PANTHER" id="PTHR43191">
    <property type="entry name" value="RRNA METHYLTRANSFERASE 3"/>
    <property type="match status" value="1"/>
</dbReference>
<gene>
    <name evidence="5" type="ORF">FAZ15_20495</name>
</gene>
<evidence type="ECO:0000256" key="1">
    <source>
        <dbReference type="ARBA" id="ARBA00007228"/>
    </source>
</evidence>
<dbReference type="CDD" id="cd18109">
    <property type="entry name" value="SpoU-like_RNA-MTase"/>
    <property type="match status" value="1"/>
</dbReference>
<dbReference type="InterPro" id="IPR051259">
    <property type="entry name" value="rRNA_Methyltransferase"/>
</dbReference>
<dbReference type="GO" id="GO:0005737">
    <property type="term" value="C:cytoplasm"/>
    <property type="evidence" value="ECO:0007669"/>
    <property type="project" value="UniProtKB-ARBA"/>
</dbReference>
<comment type="similarity">
    <text evidence="1">Belongs to the class IV-like SAM-binding methyltransferase superfamily. RNA methyltransferase TrmH family.</text>
</comment>
<dbReference type="GO" id="GO:0006396">
    <property type="term" value="P:RNA processing"/>
    <property type="evidence" value="ECO:0007669"/>
    <property type="project" value="InterPro"/>
</dbReference>
<comment type="caution">
    <text evidence="5">The sequence shown here is derived from an EMBL/GenBank/DDBJ whole genome shotgun (WGS) entry which is preliminary data.</text>
</comment>
<dbReference type="OrthoDB" id="9785673at2"/>
<dbReference type="Gene3D" id="3.40.1280.10">
    <property type="match status" value="1"/>
</dbReference>
<dbReference type="GO" id="GO:0008173">
    <property type="term" value="F:RNA methyltransferase activity"/>
    <property type="evidence" value="ECO:0007669"/>
    <property type="project" value="InterPro"/>
</dbReference>
<dbReference type="PANTHER" id="PTHR43191:SF2">
    <property type="entry name" value="RRNA METHYLTRANSFERASE 3, MITOCHONDRIAL"/>
    <property type="match status" value="1"/>
</dbReference>
<organism evidence="5 6">
    <name type="scientific">Sphingobacterium olei</name>
    <dbReference type="NCBI Taxonomy" id="2571155"/>
    <lineage>
        <taxon>Bacteria</taxon>
        <taxon>Pseudomonadati</taxon>
        <taxon>Bacteroidota</taxon>
        <taxon>Sphingobacteriia</taxon>
        <taxon>Sphingobacteriales</taxon>
        <taxon>Sphingobacteriaceae</taxon>
        <taxon>Sphingobacterium</taxon>
    </lineage>
</organism>
<dbReference type="SMART" id="SM00967">
    <property type="entry name" value="SpoU_sub_bind"/>
    <property type="match status" value="1"/>
</dbReference>
<accession>A0A4U0NC03</accession>
<keyword evidence="6" id="KW-1185">Reference proteome</keyword>
<dbReference type="InterPro" id="IPR013123">
    <property type="entry name" value="SpoU_subst-bd"/>
</dbReference>
<sequence length="253" mass="27974">MLSKAQISFITSLQHKKFRTQYNLFVVEGIKSVVEFVHSSYNVQKIFTTHDIRAKLGKISQNIKCEEVTEAELSKISSLKNPQGALALVEIPQTAQLEVSTLKGKHSIVLDDIQDPGNLGTIIRTAEWFGISTILCSTGTVDIYNPKVVQATMGSLSRIQVYYIDIEEFMSQCNLPTFGALLEGNNIYETNFGDEGLIIMGNEGNGIRKNIIGKIQQAVTIPRMGRAESLNVAVATTIFCSELARQNMLAKKQ</sequence>
<evidence type="ECO:0000256" key="3">
    <source>
        <dbReference type="ARBA" id="ARBA00022679"/>
    </source>
</evidence>
<dbReference type="Pfam" id="PF00588">
    <property type="entry name" value="SpoU_methylase"/>
    <property type="match status" value="1"/>
</dbReference>
<dbReference type="InterPro" id="IPR001537">
    <property type="entry name" value="SpoU_MeTrfase"/>
</dbReference>
<dbReference type="GO" id="GO:0032259">
    <property type="term" value="P:methylation"/>
    <property type="evidence" value="ECO:0007669"/>
    <property type="project" value="UniProtKB-KW"/>
</dbReference>
<name>A0A4U0NC03_9SPHI</name>
<feature type="domain" description="RNA 2-O ribose methyltransferase substrate binding" evidence="4">
    <location>
        <begin position="26"/>
        <end position="95"/>
    </location>
</feature>
<protein>
    <submittedName>
        <fullName evidence="5">RNA methyltransferase</fullName>
    </submittedName>
</protein>
<evidence type="ECO:0000313" key="5">
    <source>
        <dbReference type="EMBL" id="TJZ51497.1"/>
    </source>
</evidence>
<dbReference type="EMBL" id="SUME01000011">
    <property type="protein sequence ID" value="TJZ51497.1"/>
    <property type="molecule type" value="Genomic_DNA"/>
</dbReference>
<dbReference type="Gene3D" id="3.30.1330.30">
    <property type="match status" value="1"/>
</dbReference>
<dbReference type="SUPFAM" id="SSF75217">
    <property type="entry name" value="alpha/beta knot"/>
    <property type="match status" value="1"/>
</dbReference>
<dbReference type="InterPro" id="IPR053888">
    <property type="entry name" value="MRM3-like_sub_bind"/>
</dbReference>
<dbReference type="InterPro" id="IPR029064">
    <property type="entry name" value="Ribosomal_eL30-like_sf"/>
</dbReference>